<keyword evidence="3" id="KW-1185">Reference proteome</keyword>
<dbReference type="EMBL" id="JAINUG010000063">
    <property type="protein sequence ID" value="KAJ8402607.1"/>
    <property type="molecule type" value="Genomic_DNA"/>
</dbReference>
<comment type="caution">
    <text evidence="2">The sequence shown here is derived from an EMBL/GenBank/DDBJ whole genome shotgun (WGS) entry which is preliminary data.</text>
</comment>
<evidence type="ECO:0000313" key="2">
    <source>
        <dbReference type="EMBL" id="KAJ8402607.1"/>
    </source>
</evidence>
<feature type="region of interest" description="Disordered" evidence="1">
    <location>
        <begin position="94"/>
        <end position="118"/>
    </location>
</feature>
<accession>A0AAD7SI34</accession>
<dbReference type="SUPFAM" id="SSF58026">
    <property type="entry name" value="Delta-sleep-inducing peptide immunoreactive peptide"/>
    <property type="match status" value="1"/>
</dbReference>
<proteinExistence type="predicted"/>
<dbReference type="Proteomes" id="UP001221898">
    <property type="component" value="Unassembled WGS sequence"/>
</dbReference>
<evidence type="ECO:0000256" key="1">
    <source>
        <dbReference type="SAM" id="MobiDB-lite"/>
    </source>
</evidence>
<evidence type="ECO:0000313" key="3">
    <source>
        <dbReference type="Proteomes" id="UP001221898"/>
    </source>
</evidence>
<reference evidence="2" key="1">
    <citation type="journal article" date="2023" name="Science">
        <title>Genome structures resolve the early diversification of teleost fishes.</title>
        <authorList>
            <person name="Parey E."/>
            <person name="Louis A."/>
            <person name="Montfort J."/>
            <person name="Bouchez O."/>
            <person name="Roques C."/>
            <person name="Iampietro C."/>
            <person name="Lluch J."/>
            <person name="Castinel A."/>
            <person name="Donnadieu C."/>
            <person name="Desvignes T."/>
            <person name="Floi Bucao C."/>
            <person name="Jouanno E."/>
            <person name="Wen M."/>
            <person name="Mejri S."/>
            <person name="Dirks R."/>
            <person name="Jansen H."/>
            <person name="Henkel C."/>
            <person name="Chen W.J."/>
            <person name="Zahm M."/>
            <person name="Cabau C."/>
            <person name="Klopp C."/>
            <person name="Thompson A.W."/>
            <person name="Robinson-Rechavi M."/>
            <person name="Braasch I."/>
            <person name="Lecointre G."/>
            <person name="Bobe J."/>
            <person name="Postlethwait J.H."/>
            <person name="Berthelot C."/>
            <person name="Roest Crollius H."/>
            <person name="Guiguen Y."/>
        </authorList>
    </citation>
    <scope>NUCLEOTIDE SEQUENCE</scope>
    <source>
        <strain evidence="2">NC1722</strain>
    </source>
</reference>
<protein>
    <submittedName>
        <fullName evidence="2">Uncharacterized protein</fullName>
    </submittedName>
</protein>
<sequence length="118" mass="13704">MTRRILRHQSQRRVSPIHCLLQALIFEIMTKLQILNAYLTERLMVAVREILEVVGDTVSEYQEETARIHRENESLRRKLREVVLETETAWTGTSHPLSLSASEGKSPIEQQHWVGEPC</sequence>
<organism evidence="2 3">
    <name type="scientific">Aldrovandia affinis</name>
    <dbReference type="NCBI Taxonomy" id="143900"/>
    <lineage>
        <taxon>Eukaryota</taxon>
        <taxon>Metazoa</taxon>
        <taxon>Chordata</taxon>
        <taxon>Craniata</taxon>
        <taxon>Vertebrata</taxon>
        <taxon>Euteleostomi</taxon>
        <taxon>Actinopterygii</taxon>
        <taxon>Neopterygii</taxon>
        <taxon>Teleostei</taxon>
        <taxon>Notacanthiformes</taxon>
        <taxon>Halosauridae</taxon>
        <taxon>Aldrovandia</taxon>
    </lineage>
</organism>
<feature type="compositionally biased region" description="Polar residues" evidence="1">
    <location>
        <begin position="94"/>
        <end position="103"/>
    </location>
</feature>
<name>A0AAD7SI34_9TELE</name>
<gene>
    <name evidence="2" type="ORF">AAFF_G00366900</name>
</gene>
<dbReference type="AlphaFoldDB" id="A0AAD7SI34"/>